<name>A0A4S4NBX4_9BACT</name>
<evidence type="ECO:0000313" key="5">
    <source>
        <dbReference type="Proteomes" id="UP000308528"/>
    </source>
</evidence>
<dbReference type="GO" id="GO:0000270">
    <property type="term" value="P:peptidoglycan metabolic process"/>
    <property type="evidence" value="ECO:0007669"/>
    <property type="project" value="TreeGrafter"/>
</dbReference>
<evidence type="ECO:0000313" key="4">
    <source>
        <dbReference type="EMBL" id="THH35521.1"/>
    </source>
</evidence>
<dbReference type="AlphaFoldDB" id="A0A4S4NBX4"/>
<keyword evidence="3" id="KW-0732">Signal</keyword>
<accession>A0A4S4NBX4</accession>
<evidence type="ECO:0000256" key="1">
    <source>
        <dbReference type="ARBA" id="ARBA00006096"/>
    </source>
</evidence>
<dbReference type="SUPFAM" id="SSF56601">
    <property type="entry name" value="beta-lactamase/transpeptidase-like"/>
    <property type="match status" value="1"/>
</dbReference>
<dbReference type="OrthoDB" id="9802627at2"/>
<keyword evidence="2" id="KW-0378">Hydrolase</keyword>
<comment type="caution">
    <text evidence="4">The sequence shown here is derived from an EMBL/GenBank/DDBJ whole genome shotgun (WGS) entry which is preliminary data.</text>
</comment>
<keyword evidence="5" id="KW-1185">Reference proteome</keyword>
<gene>
    <name evidence="4" type="ORF">E4021_16495</name>
</gene>
<evidence type="ECO:0000256" key="2">
    <source>
        <dbReference type="ARBA" id="ARBA00022801"/>
    </source>
</evidence>
<organism evidence="4 5">
    <name type="scientific">Neolewinella litorea</name>
    <dbReference type="NCBI Taxonomy" id="2562452"/>
    <lineage>
        <taxon>Bacteria</taxon>
        <taxon>Pseudomonadati</taxon>
        <taxon>Bacteroidota</taxon>
        <taxon>Saprospiria</taxon>
        <taxon>Saprospirales</taxon>
        <taxon>Lewinellaceae</taxon>
        <taxon>Neolewinella</taxon>
    </lineage>
</organism>
<dbReference type="EMBL" id="SRSF01000012">
    <property type="protein sequence ID" value="THH35521.1"/>
    <property type="molecule type" value="Genomic_DNA"/>
</dbReference>
<dbReference type="Gene3D" id="3.40.710.10">
    <property type="entry name" value="DD-peptidase/beta-lactamase superfamily"/>
    <property type="match status" value="2"/>
</dbReference>
<dbReference type="Pfam" id="PF02113">
    <property type="entry name" value="Peptidase_S13"/>
    <property type="match status" value="2"/>
</dbReference>
<dbReference type="InterPro" id="IPR000667">
    <property type="entry name" value="Peptidase_S13"/>
</dbReference>
<dbReference type="InterPro" id="IPR012338">
    <property type="entry name" value="Beta-lactam/transpept-like"/>
</dbReference>
<evidence type="ECO:0000256" key="3">
    <source>
        <dbReference type="SAM" id="SignalP"/>
    </source>
</evidence>
<dbReference type="PANTHER" id="PTHR30023:SF0">
    <property type="entry name" value="PENICILLIN-SENSITIVE CARBOXYPEPTIDASE A"/>
    <property type="match status" value="1"/>
</dbReference>
<comment type="similarity">
    <text evidence="1">Belongs to the peptidase S13 family.</text>
</comment>
<sequence length="448" mass="50338">MRFLFLCSFSAFLTVASAQDISPRLLTSTLDNLIRWNSSFSEGHTGFSLADLDTGEPIYGYNSERYFVPASNVKLLTYYVAQRELSDAAPALYYHDGGGDTTDIWGTGYPLLLHPSFYTYDTLRGWLADRSGTLIYNLPAAEEVPRYGAGWSWDDYNYGYVYERSSLPVYGNRLFLDYRGPDTGDTTTGLFGSPPGVAAGLIQNAAQPRAISRREGSNQFTVGYNFYHPGNFPLERPLSVSPPFVVGQLREAFPHLDVQLGTAPRPPRSELRQVSVTLPDTLYRKMLQGSDNFLAEQLILLAATHRYGWPDEETFFEYVTDTLFVAMQLGDVRFADGSGLSRYNLVKPRQLTQLLTALDRAVGRDRLRELLPAGGVNGTLERRFTNRPETFVWAKTGTLSGVTCVSGLVRCRSGRWLAFSFLHNNVMGRTSDYYREMENTLGWVYDNL</sequence>
<proteinExistence type="inferred from homology"/>
<reference evidence="4 5" key="1">
    <citation type="submission" date="2019-04" db="EMBL/GenBank/DDBJ databases">
        <title>Lewinella litorea sp. nov., isolated from a marine sand.</title>
        <authorList>
            <person name="Yoon J.-H."/>
        </authorList>
    </citation>
    <scope>NUCLEOTIDE SEQUENCE [LARGE SCALE GENOMIC DNA]</scope>
    <source>
        <strain evidence="4 5">HSMS-39</strain>
    </source>
</reference>
<feature type="chain" id="PRO_5020729435" description="D-alanyl-D-alanine carboxypeptidase/D-alanyl-D-alanine-endopeptidase" evidence="3">
    <location>
        <begin position="19"/>
        <end position="448"/>
    </location>
</feature>
<dbReference type="PRINTS" id="PR00922">
    <property type="entry name" value="DADACBPTASE3"/>
</dbReference>
<dbReference type="PANTHER" id="PTHR30023">
    <property type="entry name" value="D-ALANYL-D-ALANINE CARBOXYPEPTIDASE"/>
    <property type="match status" value="1"/>
</dbReference>
<dbReference type="GO" id="GO:0006508">
    <property type="term" value="P:proteolysis"/>
    <property type="evidence" value="ECO:0007669"/>
    <property type="project" value="InterPro"/>
</dbReference>
<dbReference type="GO" id="GO:0004185">
    <property type="term" value="F:serine-type carboxypeptidase activity"/>
    <property type="evidence" value="ECO:0007669"/>
    <property type="project" value="InterPro"/>
</dbReference>
<feature type="signal peptide" evidence="3">
    <location>
        <begin position="1"/>
        <end position="18"/>
    </location>
</feature>
<dbReference type="RefSeq" id="WP_136460484.1">
    <property type="nucleotide sequence ID" value="NZ_SRSF01000012.1"/>
</dbReference>
<dbReference type="Proteomes" id="UP000308528">
    <property type="component" value="Unassembled WGS sequence"/>
</dbReference>
<evidence type="ECO:0008006" key="6">
    <source>
        <dbReference type="Google" id="ProtNLM"/>
    </source>
</evidence>
<protein>
    <recommendedName>
        <fullName evidence="6">D-alanyl-D-alanine carboxypeptidase/D-alanyl-D-alanine-endopeptidase</fullName>
    </recommendedName>
</protein>